<dbReference type="Pfam" id="PF12937">
    <property type="entry name" value="F-box-like"/>
    <property type="match status" value="1"/>
</dbReference>
<keyword evidence="3" id="KW-1185">Reference proteome</keyword>
<gene>
    <name evidence="2" type="ORF">HK099_006807</name>
</gene>
<feature type="domain" description="F-box" evidence="1">
    <location>
        <begin position="108"/>
        <end position="146"/>
    </location>
</feature>
<dbReference type="GO" id="GO:0031146">
    <property type="term" value="P:SCF-dependent proteasomal ubiquitin-dependent protein catabolic process"/>
    <property type="evidence" value="ECO:0007669"/>
    <property type="project" value="TreeGrafter"/>
</dbReference>
<dbReference type="GO" id="GO:0019005">
    <property type="term" value="C:SCF ubiquitin ligase complex"/>
    <property type="evidence" value="ECO:0007669"/>
    <property type="project" value="TreeGrafter"/>
</dbReference>
<dbReference type="PANTHER" id="PTHR13318:SF190">
    <property type="entry name" value="PARTNER OF PAIRED, ISOFORM B"/>
    <property type="match status" value="1"/>
</dbReference>
<name>A0AAD5Y2E9_9FUNG</name>
<proteinExistence type="predicted"/>
<evidence type="ECO:0000259" key="1">
    <source>
        <dbReference type="Pfam" id="PF12937"/>
    </source>
</evidence>
<reference evidence="2" key="1">
    <citation type="submission" date="2020-05" db="EMBL/GenBank/DDBJ databases">
        <title>Phylogenomic resolution of chytrid fungi.</title>
        <authorList>
            <person name="Stajich J.E."/>
            <person name="Amses K."/>
            <person name="Simmons R."/>
            <person name="Seto K."/>
            <person name="Myers J."/>
            <person name="Bonds A."/>
            <person name="Quandt C.A."/>
            <person name="Barry K."/>
            <person name="Liu P."/>
            <person name="Grigoriev I."/>
            <person name="Longcore J.E."/>
            <person name="James T.Y."/>
        </authorList>
    </citation>
    <scope>NUCLEOTIDE SEQUENCE</scope>
    <source>
        <strain evidence="2">JEL0476</strain>
    </source>
</reference>
<dbReference type="SUPFAM" id="SSF52047">
    <property type="entry name" value="RNI-like"/>
    <property type="match status" value="2"/>
</dbReference>
<dbReference type="AlphaFoldDB" id="A0AAD5Y2E9"/>
<dbReference type="InterPro" id="IPR036047">
    <property type="entry name" value="F-box-like_dom_sf"/>
</dbReference>
<dbReference type="InterPro" id="IPR006553">
    <property type="entry name" value="Leu-rich_rpt_Cys-con_subtyp"/>
</dbReference>
<dbReference type="Gene3D" id="3.80.10.10">
    <property type="entry name" value="Ribonuclease Inhibitor"/>
    <property type="match status" value="2"/>
</dbReference>
<dbReference type="PANTHER" id="PTHR13318">
    <property type="entry name" value="PARTNER OF PAIRED, ISOFORM B-RELATED"/>
    <property type="match status" value="1"/>
</dbReference>
<comment type="caution">
    <text evidence="2">The sequence shown here is derived from an EMBL/GenBank/DDBJ whole genome shotgun (WGS) entry which is preliminary data.</text>
</comment>
<dbReference type="InterPro" id="IPR032675">
    <property type="entry name" value="LRR_dom_sf"/>
</dbReference>
<accession>A0AAD5Y2E9</accession>
<protein>
    <recommendedName>
        <fullName evidence="1">F-box domain-containing protein</fullName>
    </recommendedName>
</protein>
<evidence type="ECO:0000313" key="3">
    <source>
        <dbReference type="Proteomes" id="UP001211065"/>
    </source>
</evidence>
<dbReference type="SMART" id="SM00367">
    <property type="entry name" value="LRR_CC"/>
    <property type="match status" value="3"/>
</dbReference>
<dbReference type="SUPFAM" id="SSF81383">
    <property type="entry name" value="F-box domain"/>
    <property type="match status" value="1"/>
</dbReference>
<organism evidence="2 3">
    <name type="scientific">Clydaea vesicula</name>
    <dbReference type="NCBI Taxonomy" id="447962"/>
    <lineage>
        <taxon>Eukaryota</taxon>
        <taxon>Fungi</taxon>
        <taxon>Fungi incertae sedis</taxon>
        <taxon>Chytridiomycota</taxon>
        <taxon>Chytridiomycota incertae sedis</taxon>
        <taxon>Chytridiomycetes</taxon>
        <taxon>Lobulomycetales</taxon>
        <taxon>Lobulomycetaceae</taxon>
        <taxon>Clydaea</taxon>
    </lineage>
</organism>
<evidence type="ECO:0000313" key="2">
    <source>
        <dbReference type="EMBL" id="KAJ3225436.1"/>
    </source>
</evidence>
<dbReference type="EMBL" id="JADGJW010000061">
    <property type="protein sequence ID" value="KAJ3225436.1"/>
    <property type="molecule type" value="Genomic_DNA"/>
</dbReference>
<dbReference type="Proteomes" id="UP001211065">
    <property type="component" value="Unassembled WGS sequence"/>
</dbReference>
<sequence length="704" mass="79862">MKINVVYNNIIKEIEIDPLFDIGNFRECLTTNLNLDSDNHNILIFFNETELISVTQTISEAKIQENNSVYIQLTPKNFSKHNLPSPTNNNCPTDKNKHSKSFLSNKFDVLSIIISLLSKNELFNCCLVSKAWHTIAVSQIWKSVVIYSENWDLIKPIVTKANDNYKKLIQRFILKSSNENPLLDTKPHQLRRVLEKSTNLTVISLNTPSINDDDIWVISMNCKHLSIVNFFSVDVDYARITDEGLQALSNCRMLKMLFIRSSWIRRKQTGSQSEKMRDPFQSTSNQNFAFTDWGFKKLLDSFCGRLLGFGLEWTGGSCSPSDGEDSAVFYSNYGTKLADVLKDLFRLNLNLQEFYLDWPLPIESVLEHSSNFSKNLKKIKIGNAQKVDALIKIVNNNHNLQYFSLYELNATVDPTVLLEPFIIDTPKHNLPTMDVNSFNENYFSSQQSVFSSPASLASSFSSSFYSTPTSLMIPVERKEIVELELDGVGFISNLLTSITKFSYLKRLIISPSRRAATLHHFMTDDLVGEVAKHCQQLIYLQAPIVGDAPLVKVAENLKNLEYIDLVSGREISDAALILLSKKCVKLKDVFLGSAVYISDNAISVLARSLNLTLNRFALPFGNQRITSRSLNSLTENCLNLEKLTNLPASIEFNFLFEKLPRLKKLIILGVCQQINLTGRGISYSRLEQDLLKGKCKRLKQIVFT</sequence>
<dbReference type="InterPro" id="IPR001810">
    <property type="entry name" value="F-box_dom"/>
</dbReference>